<evidence type="ECO:0000256" key="1">
    <source>
        <dbReference type="ARBA" id="ARBA00001974"/>
    </source>
</evidence>
<evidence type="ECO:0000256" key="3">
    <source>
        <dbReference type="ARBA" id="ARBA00022630"/>
    </source>
</evidence>
<dbReference type="Pfam" id="PF08031">
    <property type="entry name" value="BBE"/>
    <property type="match status" value="1"/>
</dbReference>
<evidence type="ECO:0000259" key="6">
    <source>
        <dbReference type="PROSITE" id="PS51387"/>
    </source>
</evidence>
<evidence type="ECO:0000256" key="2">
    <source>
        <dbReference type="ARBA" id="ARBA00005466"/>
    </source>
</evidence>
<dbReference type="Gene3D" id="3.30.465.10">
    <property type="match status" value="1"/>
</dbReference>
<dbReference type="PROSITE" id="PS51387">
    <property type="entry name" value="FAD_PCMH"/>
    <property type="match status" value="1"/>
</dbReference>
<keyword evidence="5" id="KW-0560">Oxidoreductase</keyword>
<keyword evidence="3" id="KW-0285">Flavoprotein</keyword>
<protein>
    <recommendedName>
        <fullName evidence="6">FAD-binding PCMH-type domain-containing protein</fullName>
    </recommendedName>
</protein>
<dbReference type="AlphaFoldDB" id="A0A9X0AL66"/>
<dbReference type="InterPro" id="IPR016167">
    <property type="entry name" value="FAD-bd_PCMH_sub1"/>
</dbReference>
<sequence>MGNDKEGWYLLKALIILNCKFLLLSTPGNTLYIKMHFVHDLTESLTPGSAVISIGDKGYDESIKRWAVTAEKRAGLVVFPSAPSDVSKTILCATKLGVELAVAGGSHSTSGSSSTDGGISMNLSRMRGVTVDPEAMTVTVQGGALWEDVDKAAAEHGLATVGGTVNLTGVGGLTLGGGYGYLSGAYGTVVDNLLSVQMVLASGEIITVSERQNPELFWAIRGAGAAFGVVTEFVFRAYKQENLVWAGVLAFTPDKLRSILECANHVIEVSKGEATIMVGFATPQPDLPPCIMTVVFYNGPEQSAKALFEPILKLDPLLNTTAMIPYPEVNAFHNANVPDGARRTMKGSTFAAPVDIPFVESMFNDYVSFIQSTPDAQKTLVLWEFISPHKIMSVPQNATSFANRGPYGNVVFVTAWTSQEHDTACREWTRNMARKARNQLLKTRAGGEGVGEYANYEGMNETPAKTLFGDNYERLVELKRRYDPTNVFGRCFNLMPGHGGDVPRN</sequence>
<evidence type="ECO:0000256" key="5">
    <source>
        <dbReference type="ARBA" id="ARBA00023002"/>
    </source>
</evidence>
<feature type="domain" description="FAD-binding PCMH-type" evidence="6">
    <location>
        <begin position="69"/>
        <end position="240"/>
    </location>
</feature>
<name>A0A9X0AL66_9HELO</name>
<dbReference type="Gene3D" id="3.40.462.20">
    <property type="match status" value="1"/>
</dbReference>
<dbReference type="InterPro" id="IPR036318">
    <property type="entry name" value="FAD-bd_PCMH-like_sf"/>
</dbReference>
<dbReference type="GO" id="GO:0071949">
    <property type="term" value="F:FAD binding"/>
    <property type="evidence" value="ECO:0007669"/>
    <property type="project" value="InterPro"/>
</dbReference>
<dbReference type="SUPFAM" id="SSF56176">
    <property type="entry name" value="FAD-binding/transporter-associated domain-like"/>
    <property type="match status" value="1"/>
</dbReference>
<keyword evidence="8" id="KW-1185">Reference proteome</keyword>
<comment type="caution">
    <text evidence="7">The sequence shown here is derived from an EMBL/GenBank/DDBJ whole genome shotgun (WGS) entry which is preliminary data.</text>
</comment>
<dbReference type="Proteomes" id="UP001152300">
    <property type="component" value="Unassembled WGS sequence"/>
</dbReference>
<evidence type="ECO:0000313" key="7">
    <source>
        <dbReference type="EMBL" id="KAJ8064806.1"/>
    </source>
</evidence>
<gene>
    <name evidence="7" type="ORF">OCU04_007116</name>
</gene>
<accession>A0A9X0AL66</accession>
<dbReference type="InterPro" id="IPR050416">
    <property type="entry name" value="FAD-linked_Oxidoreductase"/>
</dbReference>
<dbReference type="InterPro" id="IPR016169">
    <property type="entry name" value="FAD-bd_PCMH_sub2"/>
</dbReference>
<comment type="cofactor">
    <cofactor evidence="1">
        <name>FAD</name>
        <dbReference type="ChEBI" id="CHEBI:57692"/>
    </cofactor>
</comment>
<dbReference type="PANTHER" id="PTHR42973:SF39">
    <property type="entry name" value="FAD-BINDING PCMH-TYPE DOMAIN-CONTAINING PROTEIN"/>
    <property type="match status" value="1"/>
</dbReference>
<dbReference type="OrthoDB" id="415825at2759"/>
<dbReference type="GO" id="GO:0016491">
    <property type="term" value="F:oxidoreductase activity"/>
    <property type="evidence" value="ECO:0007669"/>
    <property type="project" value="UniProtKB-KW"/>
</dbReference>
<dbReference type="InterPro" id="IPR016166">
    <property type="entry name" value="FAD-bd_PCMH"/>
</dbReference>
<comment type="similarity">
    <text evidence="2">Belongs to the oxygen-dependent FAD-linked oxidoreductase family.</text>
</comment>
<dbReference type="PANTHER" id="PTHR42973">
    <property type="entry name" value="BINDING OXIDOREDUCTASE, PUTATIVE (AFU_ORTHOLOGUE AFUA_1G17690)-RELATED"/>
    <property type="match status" value="1"/>
</dbReference>
<dbReference type="EMBL" id="JAPEIS010000007">
    <property type="protein sequence ID" value="KAJ8064806.1"/>
    <property type="molecule type" value="Genomic_DNA"/>
</dbReference>
<evidence type="ECO:0000256" key="4">
    <source>
        <dbReference type="ARBA" id="ARBA00022827"/>
    </source>
</evidence>
<proteinExistence type="inferred from homology"/>
<dbReference type="Pfam" id="PF01565">
    <property type="entry name" value="FAD_binding_4"/>
    <property type="match status" value="1"/>
</dbReference>
<keyword evidence="4" id="KW-0274">FAD</keyword>
<reference evidence="7" key="1">
    <citation type="submission" date="2022-11" db="EMBL/GenBank/DDBJ databases">
        <title>Genome Resource of Sclerotinia nivalis Strain SnTB1, a Plant Pathogen Isolated from American Ginseng.</title>
        <authorList>
            <person name="Fan S."/>
        </authorList>
    </citation>
    <scope>NUCLEOTIDE SEQUENCE</scope>
    <source>
        <strain evidence="7">SnTB1</strain>
    </source>
</reference>
<dbReference type="Gene3D" id="3.30.43.10">
    <property type="entry name" value="Uridine Diphospho-n-acetylenolpyruvylglucosamine Reductase, domain 2"/>
    <property type="match status" value="1"/>
</dbReference>
<organism evidence="7 8">
    <name type="scientific">Sclerotinia nivalis</name>
    <dbReference type="NCBI Taxonomy" id="352851"/>
    <lineage>
        <taxon>Eukaryota</taxon>
        <taxon>Fungi</taxon>
        <taxon>Dikarya</taxon>
        <taxon>Ascomycota</taxon>
        <taxon>Pezizomycotina</taxon>
        <taxon>Leotiomycetes</taxon>
        <taxon>Helotiales</taxon>
        <taxon>Sclerotiniaceae</taxon>
        <taxon>Sclerotinia</taxon>
    </lineage>
</organism>
<evidence type="ECO:0000313" key="8">
    <source>
        <dbReference type="Proteomes" id="UP001152300"/>
    </source>
</evidence>
<dbReference type="InterPro" id="IPR006094">
    <property type="entry name" value="Oxid_FAD_bind_N"/>
</dbReference>
<dbReference type="InterPro" id="IPR012951">
    <property type="entry name" value="BBE"/>
</dbReference>